<evidence type="ECO:0000313" key="1">
    <source>
        <dbReference type="EMBL" id="MBO0653529.1"/>
    </source>
</evidence>
<sequence length="51" mass="5152">MEQLIKKMAQDTVWQGWVAANSASAAAKDGCISAAPKDGCISAAPKAGCIS</sequence>
<dbReference type="Proteomes" id="UP000664781">
    <property type="component" value="Unassembled WGS sequence"/>
</dbReference>
<dbReference type="RefSeq" id="WP_179199006.1">
    <property type="nucleotide sequence ID" value="NZ_JAFMOF010000002.1"/>
</dbReference>
<name>A0A939FLU9_9ACTN</name>
<dbReference type="EMBL" id="JAFMOF010000002">
    <property type="protein sequence ID" value="MBO0653529.1"/>
    <property type="molecule type" value="Genomic_DNA"/>
</dbReference>
<organism evidence="1 2">
    <name type="scientific">Streptomyces triculaminicus</name>
    <dbReference type="NCBI Taxonomy" id="2816232"/>
    <lineage>
        <taxon>Bacteria</taxon>
        <taxon>Bacillati</taxon>
        <taxon>Actinomycetota</taxon>
        <taxon>Actinomycetes</taxon>
        <taxon>Kitasatosporales</taxon>
        <taxon>Streptomycetaceae</taxon>
        <taxon>Streptomyces</taxon>
    </lineage>
</organism>
<dbReference type="AlphaFoldDB" id="A0A939FLU9"/>
<protein>
    <submittedName>
        <fullName evidence="1">Uncharacterized protein</fullName>
    </submittedName>
</protein>
<comment type="caution">
    <text evidence="1">The sequence shown here is derived from an EMBL/GenBank/DDBJ whole genome shotgun (WGS) entry which is preliminary data.</text>
</comment>
<evidence type="ECO:0000313" key="2">
    <source>
        <dbReference type="Proteomes" id="UP000664781"/>
    </source>
</evidence>
<reference evidence="1" key="1">
    <citation type="submission" date="2021-03" db="EMBL/GenBank/DDBJ databases">
        <title>Streptomyces strains.</title>
        <authorList>
            <person name="Lund M.B."/>
            <person name="Toerring T."/>
        </authorList>
    </citation>
    <scope>NUCLEOTIDE SEQUENCE</scope>
    <source>
        <strain evidence="1">JCM 4242</strain>
    </source>
</reference>
<keyword evidence="2" id="KW-1185">Reference proteome</keyword>
<proteinExistence type="predicted"/>
<accession>A0A939FLU9</accession>
<gene>
    <name evidence="1" type="ORF">J1792_12255</name>
</gene>